<dbReference type="EMBL" id="JAKRRX010000156">
    <property type="protein sequence ID" value="MCW8335924.1"/>
    <property type="molecule type" value="Genomic_DNA"/>
</dbReference>
<dbReference type="Pfam" id="PF11279">
    <property type="entry name" value="DUF3080"/>
    <property type="match status" value="1"/>
</dbReference>
<organism evidence="1 2">
    <name type="scientific">Vibrio paucivorans</name>
    <dbReference type="NCBI Taxonomy" id="2829489"/>
    <lineage>
        <taxon>Bacteria</taxon>
        <taxon>Pseudomonadati</taxon>
        <taxon>Pseudomonadota</taxon>
        <taxon>Gammaproteobacteria</taxon>
        <taxon>Vibrionales</taxon>
        <taxon>Vibrionaceae</taxon>
        <taxon>Vibrio</taxon>
    </lineage>
</organism>
<dbReference type="RefSeq" id="WP_265689006.1">
    <property type="nucleotide sequence ID" value="NZ_JAKRRX010000156.1"/>
</dbReference>
<reference evidence="1" key="1">
    <citation type="submission" date="2022-02" db="EMBL/GenBank/DDBJ databases">
        <title>Vibrio sp. nov., a new bacterium isolated from Bohai sea, China.</title>
        <authorList>
            <person name="Yuan Y."/>
        </authorList>
    </citation>
    <scope>NUCLEOTIDE SEQUENCE</scope>
    <source>
        <strain evidence="1">DBSS07</strain>
    </source>
</reference>
<name>A0A9X3CIB7_9VIBR</name>
<sequence>MRKLATNIFVLTSLFILSGCDSPSQKIEASFEDYLQRLSNVLEVDAPEPPATTSISLPAKRELMHDIPSITMGLLDSYQLKACGLFHLIAEKNSSLGKVQDKFRNFDYQLNFIDTAYQCLSDESISSEVASELNRVAALKQSQLMLHFENMVFGDDAMRNQLQSSRWLIEEDTWNLGTLLPALTAINKTHILIANTAPVDPINVTQYQESLDKIRLIGELNFSLLRSSQWLERITILLNANDAQVICRQNRDSTKFRYLRNVFNNNYIG</sequence>
<dbReference type="PROSITE" id="PS51257">
    <property type="entry name" value="PROKAR_LIPOPROTEIN"/>
    <property type="match status" value="1"/>
</dbReference>
<dbReference type="InterPro" id="IPR021431">
    <property type="entry name" value="DUF3080"/>
</dbReference>
<dbReference type="AlphaFoldDB" id="A0A9X3CIB7"/>
<comment type="caution">
    <text evidence="1">The sequence shown here is derived from an EMBL/GenBank/DDBJ whole genome shotgun (WGS) entry which is preliminary data.</text>
</comment>
<feature type="non-terminal residue" evidence="1">
    <location>
        <position position="269"/>
    </location>
</feature>
<evidence type="ECO:0000313" key="2">
    <source>
        <dbReference type="Proteomes" id="UP001155586"/>
    </source>
</evidence>
<protein>
    <submittedName>
        <fullName evidence="1">DUF3080 domain-containing protein</fullName>
    </submittedName>
</protein>
<evidence type="ECO:0000313" key="1">
    <source>
        <dbReference type="EMBL" id="MCW8335924.1"/>
    </source>
</evidence>
<accession>A0A9X3CIB7</accession>
<keyword evidence="2" id="KW-1185">Reference proteome</keyword>
<proteinExistence type="predicted"/>
<dbReference type="Proteomes" id="UP001155586">
    <property type="component" value="Unassembled WGS sequence"/>
</dbReference>
<gene>
    <name evidence="1" type="ORF">MD483_19105</name>
</gene>